<evidence type="ECO:0008006" key="5">
    <source>
        <dbReference type="Google" id="ProtNLM"/>
    </source>
</evidence>
<keyword evidence="2" id="KW-0812">Transmembrane</keyword>
<dbReference type="Proteomes" id="UP001519310">
    <property type="component" value="Unassembled WGS sequence"/>
</dbReference>
<feature type="transmembrane region" description="Helical" evidence="2">
    <location>
        <begin position="164"/>
        <end position="189"/>
    </location>
</feature>
<evidence type="ECO:0000256" key="1">
    <source>
        <dbReference type="SAM" id="MobiDB-lite"/>
    </source>
</evidence>
<keyword evidence="4" id="KW-1185">Reference proteome</keyword>
<accession>A0ABS4L2A0</accession>
<feature type="transmembrane region" description="Helical" evidence="2">
    <location>
        <begin position="235"/>
        <end position="253"/>
    </location>
</feature>
<sequence>MTTAAARPAGPAAPGPHADRSSPLSLRRLARSELRRILSPKPVRRALYALPLLLGAFALAAYLGHNTDMATAWREAEAAYGQYTEEAARRPGTAGPLSAQYFFDDPRYQLTKASFVDLRTVLSGVAVAALAFGLVSGGTDWASRVILNLVAAEPRRARLFVTRGVLVAAVAAATALATSIVLIPLLLVTAHLRGTTADADAHFWTVLTTIVLRGALLIALVALLGYSLAMLTRSLTVAFGIALAYLVVAERLVRDYVPSLTEYHFSGITFAVLNERLLMLNDKTECVGEIACAAMREGTPATHAFLALACYLLPVAAAALWRFTRTDIG</sequence>
<name>A0ABS4L2A0_STRAV</name>
<protein>
    <recommendedName>
        <fullName evidence="5">ABC-2 family transporter</fullName>
    </recommendedName>
</protein>
<feature type="transmembrane region" description="Helical" evidence="2">
    <location>
        <begin position="304"/>
        <end position="323"/>
    </location>
</feature>
<reference evidence="3 4" key="1">
    <citation type="submission" date="2021-03" db="EMBL/GenBank/DDBJ databases">
        <title>Genomic Encyclopedia of Type Strains, Phase IV (KMG-IV): sequencing the most valuable type-strain genomes for metagenomic binning, comparative biology and taxonomic classification.</title>
        <authorList>
            <person name="Goeker M."/>
        </authorList>
    </citation>
    <scope>NUCLEOTIDE SEQUENCE [LARGE SCALE GENOMIC DNA]</scope>
    <source>
        <strain evidence="3 4">DSM 40526</strain>
    </source>
</reference>
<dbReference type="EMBL" id="JAGGLQ010000003">
    <property type="protein sequence ID" value="MBP2036412.1"/>
    <property type="molecule type" value="Genomic_DNA"/>
</dbReference>
<evidence type="ECO:0000313" key="4">
    <source>
        <dbReference type="Proteomes" id="UP001519310"/>
    </source>
</evidence>
<keyword evidence="2" id="KW-1133">Transmembrane helix</keyword>
<evidence type="ECO:0000313" key="3">
    <source>
        <dbReference type="EMBL" id="MBP2036412.1"/>
    </source>
</evidence>
<proteinExistence type="predicted"/>
<keyword evidence="2" id="KW-0472">Membrane</keyword>
<dbReference type="RefSeq" id="WP_189963711.1">
    <property type="nucleotide sequence ID" value="NZ_BMVL01000001.1"/>
</dbReference>
<evidence type="ECO:0000256" key="2">
    <source>
        <dbReference type="SAM" id="Phobius"/>
    </source>
</evidence>
<comment type="caution">
    <text evidence="3">The sequence shown here is derived from an EMBL/GenBank/DDBJ whole genome shotgun (WGS) entry which is preliminary data.</text>
</comment>
<gene>
    <name evidence="3" type="ORF">J2Z77_002203</name>
</gene>
<organism evidence="3 4">
    <name type="scientific">Streptomyces avidinii</name>
    <dbReference type="NCBI Taxonomy" id="1895"/>
    <lineage>
        <taxon>Bacteria</taxon>
        <taxon>Bacillati</taxon>
        <taxon>Actinomycetota</taxon>
        <taxon>Actinomycetes</taxon>
        <taxon>Kitasatosporales</taxon>
        <taxon>Streptomycetaceae</taxon>
        <taxon>Streptomyces</taxon>
    </lineage>
</organism>
<feature type="transmembrane region" description="Helical" evidence="2">
    <location>
        <begin position="201"/>
        <end position="223"/>
    </location>
</feature>
<feature type="transmembrane region" description="Helical" evidence="2">
    <location>
        <begin position="121"/>
        <end position="143"/>
    </location>
</feature>
<feature type="region of interest" description="Disordered" evidence="1">
    <location>
        <begin position="1"/>
        <end position="23"/>
    </location>
</feature>
<feature type="transmembrane region" description="Helical" evidence="2">
    <location>
        <begin position="46"/>
        <end position="64"/>
    </location>
</feature>